<keyword evidence="4" id="KW-0560">Oxidoreductase</keyword>
<keyword evidence="3 7" id="KW-0732">Signal</keyword>
<keyword evidence="10" id="KW-1185">Reference proteome</keyword>
<dbReference type="AlphaFoldDB" id="A0A3N2R8Y8"/>
<dbReference type="RefSeq" id="WP_123640295.1">
    <property type="nucleotide sequence ID" value="NZ_ML119081.1"/>
</dbReference>
<keyword evidence="6" id="KW-0676">Redox-active center</keyword>
<dbReference type="PROSITE" id="PS51352">
    <property type="entry name" value="THIOREDOXIN_2"/>
    <property type="match status" value="1"/>
</dbReference>
<proteinExistence type="inferred from homology"/>
<dbReference type="OrthoDB" id="9780147at2"/>
<dbReference type="InterPro" id="IPR041205">
    <property type="entry name" value="ScsC_N"/>
</dbReference>
<gene>
    <name evidence="9" type="ORF">EAT49_00620</name>
</gene>
<evidence type="ECO:0000256" key="4">
    <source>
        <dbReference type="ARBA" id="ARBA00023002"/>
    </source>
</evidence>
<dbReference type="Proteomes" id="UP000268016">
    <property type="component" value="Unassembled WGS sequence"/>
</dbReference>
<keyword evidence="5" id="KW-1015">Disulfide bond</keyword>
<comment type="similarity">
    <text evidence="2">Belongs to the thioredoxin family. DsbA subfamily.</text>
</comment>
<dbReference type="Pfam" id="PF18312">
    <property type="entry name" value="ScsC_N"/>
    <property type="match status" value="1"/>
</dbReference>
<evidence type="ECO:0000256" key="2">
    <source>
        <dbReference type="ARBA" id="ARBA00005791"/>
    </source>
</evidence>
<evidence type="ECO:0000256" key="5">
    <source>
        <dbReference type="ARBA" id="ARBA00023157"/>
    </source>
</evidence>
<protein>
    <submittedName>
        <fullName evidence="9">DsbA family protein</fullName>
    </submittedName>
</protein>
<feature type="chain" id="PRO_5018037778" evidence="7">
    <location>
        <begin position="22"/>
        <end position="252"/>
    </location>
</feature>
<dbReference type="SUPFAM" id="SSF52833">
    <property type="entry name" value="Thioredoxin-like"/>
    <property type="match status" value="1"/>
</dbReference>
<dbReference type="InterPro" id="IPR036249">
    <property type="entry name" value="Thioredoxin-like_sf"/>
</dbReference>
<evidence type="ECO:0000313" key="10">
    <source>
        <dbReference type="Proteomes" id="UP000268016"/>
    </source>
</evidence>
<dbReference type="PANTHER" id="PTHR13887">
    <property type="entry name" value="GLUTATHIONE S-TRANSFERASE KAPPA"/>
    <property type="match status" value="1"/>
</dbReference>
<evidence type="ECO:0000256" key="3">
    <source>
        <dbReference type="ARBA" id="ARBA00022729"/>
    </source>
</evidence>
<feature type="domain" description="Thioredoxin" evidence="8">
    <location>
        <begin position="13"/>
        <end position="248"/>
    </location>
</feature>
<dbReference type="EMBL" id="RDRB01000001">
    <property type="protein sequence ID" value="ROU03942.1"/>
    <property type="molecule type" value="Genomic_DNA"/>
</dbReference>
<organism evidence="9 10">
    <name type="scientific">Histidinibacterium lentulum</name>
    <dbReference type="NCBI Taxonomy" id="2480588"/>
    <lineage>
        <taxon>Bacteria</taxon>
        <taxon>Pseudomonadati</taxon>
        <taxon>Pseudomonadota</taxon>
        <taxon>Alphaproteobacteria</taxon>
        <taxon>Rhodobacterales</taxon>
        <taxon>Paracoccaceae</taxon>
        <taxon>Histidinibacterium</taxon>
    </lineage>
</organism>
<evidence type="ECO:0000256" key="6">
    <source>
        <dbReference type="ARBA" id="ARBA00023284"/>
    </source>
</evidence>
<evidence type="ECO:0000313" key="9">
    <source>
        <dbReference type="EMBL" id="ROU03942.1"/>
    </source>
</evidence>
<comment type="function">
    <text evidence="1">May be required for disulfide bond formation in some proteins.</text>
</comment>
<evidence type="ECO:0000256" key="7">
    <source>
        <dbReference type="SAM" id="SignalP"/>
    </source>
</evidence>
<dbReference type="InterPro" id="IPR012336">
    <property type="entry name" value="Thioredoxin-like_fold"/>
</dbReference>
<dbReference type="CDD" id="cd03023">
    <property type="entry name" value="DsbA_Com1_like"/>
    <property type="match status" value="1"/>
</dbReference>
<dbReference type="PANTHER" id="PTHR13887:SF14">
    <property type="entry name" value="DISULFIDE BOND FORMATION PROTEIN D"/>
    <property type="match status" value="1"/>
</dbReference>
<evidence type="ECO:0000259" key="8">
    <source>
        <dbReference type="PROSITE" id="PS51352"/>
    </source>
</evidence>
<dbReference type="Gene3D" id="3.40.30.10">
    <property type="entry name" value="Glutaredoxin"/>
    <property type="match status" value="1"/>
</dbReference>
<name>A0A3N2R8Y8_9RHOB</name>
<evidence type="ECO:0000256" key="1">
    <source>
        <dbReference type="ARBA" id="ARBA00003565"/>
    </source>
</evidence>
<dbReference type="InterPro" id="IPR013766">
    <property type="entry name" value="Thioredoxin_domain"/>
</dbReference>
<dbReference type="GO" id="GO:0016491">
    <property type="term" value="F:oxidoreductase activity"/>
    <property type="evidence" value="ECO:0007669"/>
    <property type="project" value="UniProtKB-KW"/>
</dbReference>
<dbReference type="Pfam" id="PF13462">
    <property type="entry name" value="Thioredoxin_4"/>
    <property type="match status" value="1"/>
</dbReference>
<accession>A0A3N2R8Y8</accession>
<feature type="signal peptide" evidence="7">
    <location>
        <begin position="1"/>
        <end position="21"/>
    </location>
</feature>
<reference evidence="9 10" key="1">
    <citation type="submission" date="2018-10" db="EMBL/GenBank/DDBJ databases">
        <title>Histidinibacterium lentulum gen. nov., sp. nov., a marine bacterium from the culture broth of Picochlorum sp. 122.</title>
        <authorList>
            <person name="Wang G."/>
        </authorList>
    </citation>
    <scope>NUCLEOTIDE SEQUENCE [LARGE SCALE GENOMIC DNA]</scope>
    <source>
        <strain evidence="9 10">B17</strain>
    </source>
</reference>
<sequence>MTRSRLAALALAASLATPAAAFDLEAMTDAERAAFRAEVRAYLLDNPEVLMEAIGVLEQREAMAQAEADRMLARENREALWNDGHSWVGGNPDGDVTIVEFVDYRCGFCRRAHPEVEALLEQDGNIRLIMKEYPILGESSLASSQFAIAVKRLHGDAAYKDVHDALISLRADATPETLAQLAEGFGFEPQPILDEMGSVAVAQVIEENRALAQRMQISGTPTFVVGDELLRGYLPAAQMQVVVDEVRASSDG</sequence>
<comment type="caution">
    <text evidence="9">The sequence shown here is derived from an EMBL/GenBank/DDBJ whole genome shotgun (WGS) entry which is preliminary data.</text>
</comment>